<keyword evidence="6" id="KW-1185">Reference proteome</keyword>
<dbReference type="Gene3D" id="2.120.10.80">
    <property type="entry name" value="Kelch-type beta propeller"/>
    <property type="match status" value="2"/>
</dbReference>
<protein>
    <submittedName>
        <fullName evidence="5">Uncharacterized protein</fullName>
    </submittedName>
</protein>
<feature type="transmembrane region" description="Helical" evidence="4">
    <location>
        <begin position="733"/>
        <end position="758"/>
    </location>
</feature>
<name>A0A5M9JJ40_MONFR</name>
<accession>A0A5M9JJ40</accession>
<sequence>MFASVDFPLGYDTIGGGEMVTWPMMTTKKRLIFRVIFVERNDDIDDFFDAQIYMKYMYLGIGKLDSRANMGGFTIDRSKTIHVPFRGVAGPTNVADRLRECEKASEERVCGKKIRTVRKSRFREEGLDDEVIVRVDVGSLGMGSAAVGNGLKTTDATWCGTSTAISPSPVFGKKRGNEEPQDAPRSAKIWKTERLSVANSNTPPIAFSTMPRVALLAFLIAVVIPAFGYTGGHKNDTNIMNGNGADAGGRADSPTSICTRWSHMTANVNGTLYIYGGEATTKSAQTTDTWNNDFVTLDLTRTWQIASPVLSGLPKPSGPPAVAMGSLWHTHDSLFLYGGEFSDSPQTSPSAVATWKYDIAAATWTEFSNPQTEAGNGSDVAPADVQRAAEGAGLSVPELGRSWYFGGHLDLYTTPGWSNQVARVYLKSLLEFTHPGYTNDGVDSLGTTRGAGSGGVYRNITQGGLQDDAGFTERADGVLVYVPGWGRDGLLLGLAGGTNETFTEMNIIDVYDIANSTWYKQSTSGATPPIRVDPCAVVAAAPDGSSFNVYLYGGQNLIPYGNQTQYSDMWILTIPSFTWIQVDMYDQSQPPARAGHSCNLWDGQIVVVGGYVGKDISCDSPGIYVFNASSLQWSNTFTALSSSSSPSDDQDSDIIRGSTGYTVPDSVISVIGGSPLGGATVSTPAAGPATAGPLATGKPPTFTVTQSPSTITSTSTSTPIASPDTSEKGTNKAAIIASVIAAALAVLAGYLAFCSWLYRRQLKLYKDHVAMSQKTAFVPANRMFRGSEGSSRNGRYGEKLVRNSNVILGPFGTDVSGTNGVQTPSVRSEGGRLSGSGNEGSGSGSGSGSGGGNAYENRDEGTGTYAYGGGVMPGGASYQRISEEDEGVEMGRASESLRAGWRDHRRGTGSVGSISSSLEDLLGNTEPSFFNVMMNPRRTLRVVNSD</sequence>
<feature type="compositionally biased region" description="Low complexity" evidence="3">
    <location>
        <begin position="682"/>
        <end position="724"/>
    </location>
</feature>
<keyword evidence="4" id="KW-0812">Transmembrane</keyword>
<feature type="region of interest" description="Disordered" evidence="3">
    <location>
        <begin position="682"/>
        <end position="727"/>
    </location>
</feature>
<dbReference type="Proteomes" id="UP000322873">
    <property type="component" value="Unassembled WGS sequence"/>
</dbReference>
<dbReference type="AlphaFoldDB" id="A0A5M9JJ40"/>
<evidence type="ECO:0000313" key="5">
    <source>
        <dbReference type="EMBL" id="KAA8567115.1"/>
    </source>
</evidence>
<organism evidence="5 6">
    <name type="scientific">Monilinia fructicola</name>
    <name type="common">Brown rot fungus</name>
    <name type="synonym">Ciboria fructicola</name>
    <dbReference type="NCBI Taxonomy" id="38448"/>
    <lineage>
        <taxon>Eukaryota</taxon>
        <taxon>Fungi</taxon>
        <taxon>Dikarya</taxon>
        <taxon>Ascomycota</taxon>
        <taxon>Pezizomycotina</taxon>
        <taxon>Leotiomycetes</taxon>
        <taxon>Helotiales</taxon>
        <taxon>Sclerotiniaceae</taxon>
        <taxon>Monilinia</taxon>
    </lineage>
</organism>
<dbReference type="PANTHER" id="PTHR46093:SF18">
    <property type="entry name" value="FIBRONECTIN TYPE-III DOMAIN-CONTAINING PROTEIN"/>
    <property type="match status" value="1"/>
</dbReference>
<keyword evidence="2" id="KW-0677">Repeat</keyword>
<dbReference type="EMBL" id="VICG01000011">
    <property type="protein sequence ID" value="KAA8567115.1"/>
    <property type="molecule type" value="Genomic_DNA"/>
</dbReference>
<feature type="compositionally biased region" description="Gly residues" evidence="3">
    <location>
        <begin position="832"/>
        <end position="853"/>
    </location>
</feature>
<dbReference type="VEuPathDB" id="FungiDB:MFRU_007g02180"/>
<evidence type="ECO:0000256" key="3">
    <source>
        <dbReference type="SAM" id="MobiDB-lite"/>
    </source>
</evidence>
<feature type="compositionally biased region" description="Polar residues" evidence="3">
    <location>
        <begin position="815"/>
        <end position="826"/>
    </location>
</feature>
<feature type="region of interest" description="Disordered" evidence="3">
    <location>
        <begin position="812"/>
        <end position="868"/>
    </location>
</feature>
<keyword evidence="4" id="KW-0472">Membrane</keyword>
<reference evidence="5 6" key="1">
    <citation type="submission" date="2019-06" db="EMBL/GenBank/DDBJ databases">
        <title>Genome Sequence of the Brown Rot Fungal Pathogen Monilinia fructicola.</title>
        <authorList>
            <person name="De Miccolis Angelini R.M."/>
            <person name="Landi L."/>
            <person name="Abate D."/>
            <person name="Pollastro S."/>
            <person name="Romanazzi G."/>
            <person name="Faretra F."/>
        </authorList>
    </citation>
    <scope>NUCLEOTIDE SEQUENCE [LARGE SCALE GENOMIC DNA]</scope>
    <source>
        <strain evidence="5 6">Mfrc123</strain>
    </source>
</reference>
<keyword evidence="4" id="KW-1133">Transmembrane helix</keyword>
<dbReference type="SUPFAM" id="SSF117281">
    <property type="entry name" value="Kelch motif"/>
    <property type="match status" value="1"/>
</dbReference>
<evidence type="ECO:0000313" key="6">
    <source>
        <dbReference type="Proteomes" id="UP000322873"/>
    </source>
</evidence>
<dbReference type="Pfam" id="PF24681">
    <property type="entry name" value="Kelch_KLHDC2_KLHL20_DRC7"/>
    <property type="match status" value="1"/>
</dbReference>
<gene>
    <name evidence="5" type="ORF">EYC84_010182</name>
</gene>
<keyword evidence="1" id="KW-0880">Kelch repeat</keyword>
<dbReference type="InterPro" id="IPR015915">
    <property type="entry name" value="Kelch-typ_b-propeller"/>
</dbReference>
<evidence type="ECO:0000256" key="1">
    <source>
        <dbReference type="ARBA" id="ARBA00022441"/>
    </source>
</evidence>
<comment type="caution">
    <text evidence="5">The sequence shown here is derived from an EMBL/GenBank/DDBJ whole genome shotgun (WGS) entry which is preliminary data.</text>
</comment>
<proteinExistence type="predicted"/>
<evidence type="ECO:0000256" key="2">
    <source>
        <dbReference type="ARBA" id="ARBA00022737"/>
    </source>
</evidence>
<evidence type="ECO:0000256" key="4">
    <source>
        <dbReference type="SAM" id="Phobius"/>
    </source>
</evidence>
<dbReference type="PANTHER" id="PTHR46093">
    <property type="entry name" value="ACYL-COA-BINDING DOMAIN-CONTAINING PROTEIN 5"/>
    <property type="match status" value="1"/>
</dbReference>